<dbReference type="WBParaSite" id="ES5_v2.g11598.t1">
    <property type="protein sequence ID" value="ES5_v2.g11598.t1"/>
    <property type="gene ID" value="ES5_v2.g11598"/>
</dbReference>
<name>A0AC34F3L6_9BILA</name>
<evidence type="ECO:0000313" key="2">
    <source>
        <dbReference type="WBParaSite" id="ES5_v2.g11598.t1"/>
    </source>
</evidence>
<sequence>MFSEKWTSKDEPIELNQYSYENYKELLTFIYSGTCELNDNNIISIVDMAEMYEIIDLKEYCDDNFPSQNFDNTNVFNWIEFANKYSLTKLNEDLEEFVKPQFCELLESDQFFLSNKFVIEGFVKYAGDLGQAENEQCFNKRV</sequence>
<accession>A0AC34F3L6</accession>
<organism evidence="1 2">
    <name type="scientific">Panagrolaimus sp. ES5</name>
    <dbReference type="NCBI Taxonomy" id="591445"/>
    <lineage>
        <taxon>Eukaryota</taxon>
        <taxon>Metazoa</taxon>
        <taxon>Ecdysozoa</taxon>
        <taxon>Nematoda</taxon>
        <taxon>Chromadorea</taxon>
        <taxon>Rhabditida</taxon>
        <taxon>Tylenchina</taxon>
        <taxon>Panagrolaimomorpha</taxon>
        <taxon>Panagrolaimoidea</taxon>
        <taxon>Panagrolaimidae</taxon>
        <taxon>Panagrolaimus</taxon>
    </lineage>
</organism>
<reference evidence="2" key="1">
    <citation type="submission" date="2022-11" db="UniProtKB">
        <authorList>
            <consortium name="WormBaseParasite"/>
        </authorList>
    </citation>
    <scope>IDENTIFICATION</scope>
</reference>
<proteinExistence type="predicted"/>
<dbReference type="Proteomes" id="UP000887579">
    <property type="component" value="Unplaced"/>
</dbReference>
<protein>
    <submittedName>
        <fullName evidence="2">BTB domain-containing protein</fullName>
    </submittedName>
</protein>
<evidence type="ECO:0000313" key="1">
    <source>
        <dbReference type="Proteomes" id="UP000887579"/>
    </source>
</evidence>